<evidence type="ECO:0000313" key="3">
    <source>
        <dbReference type="Proteomes" id="UP000789901"/>
    </source>
</evidence>
<dbReference type="Gene3D" id="1.10.510.10">
    <property type="entry name" value="Transferase(Phosphotransferase) domain 1"/>
    <property type="match status" value="1"/>
</dbReference>
<feature type="domain" description="Protein kinase" evidence="1">
    <location>
        <begin position="1"/>
        <end position="93"/>
    </location>
</feature>
<dbReference type="SUPFAM" id="SSF56112">
    <property type="entry name" value="Protein kinase-like (PK-like)"/>
    <property type="match status" value="1"/>
</dbReference>
<dbReference type="InterPro" id="IPR000719">
    <property type="entry name" value="Prot_kinase_dom"/>
</dbReference>
<proteinExistence type="predicted"/>
<dbReference type="InterPro" id="IPR001245">
    <property type="entry name" value="Ser-Thr/Tyr_kinase_cat_dom"/>
</dbReference>
<dbReference type="EMBL" id="CAJVQB010004247">
    <property type="protein sequence ID" value="CAG8630685.1"/>
    <property type="molecule type" value="Genomic_DNA"/>
</dbReference>
<dbReference type="Pfam" id="PF07714">
    <property type="entry name" value="PK_Tyr_Ser-Thr"/>
    <property type="match status" value="1"/>
</dbReference>
<comment type="caution">
    <text evidence="2">The sequence shown here is derived from an EMBL/GenBank/DDBJ whole genome shotgun (WGS) entry which is preliminary data.</text>
</comment>
<name>A0ABN7UPH5_GIGMA</name>
<evidence type="ECO:0000259" key="1">
    <source>
        <dbReference type="PROSITE" id="PS50011"/>
    </source>
</evidence>
<dbReference type="InterPro" id="IPR011009">
    <property type="entry name" value="Kinase-like_dom_sf"/>
</dbReference>
<dbReference type="PROSITE" id="PS50011">
    <property type="entry name" value="PROTEIN_KINASE_DOM"/>
    <property type="match status" value="1"/>
</dbReference>
<reference evidence="2 3" key="1">
    <citation type="submission" date="2021-06" db="EMBL/GenBank/DDBJ databases">
        <authorList>
            <person name="Kallberg Y."/>
            <person name="Tangrot J."/>
            <person name="Rosling A."/>
        </authorList>
    </citation>
    <scope>NUCLEOTIDE SEQUENCE [LARGE SCALE GENOMIC DNA]</scope>
    <source>
        <strain evidence="2 3">120-4 pot B 10/14</strain>
    </source>
</reference>
<protein>
    <submittedName>
        <fullName evidence="2">45335_t:CDS:1</fullName>
    </submittedName>
</protein>
<evidence type="ECO:0000313" key="2">
    <source>
        <dbReference type="EMBL" id="CAG8630685.1"/>
    </source>
</evidence>
<keyword evidence="3" id="KW-1185">Reference proteome</keyword>
<organism evidence="2 3">
    <name type="scientific">Gigaspora margarita</name>
    <dbReference type="NCBI Taxonomy" id="4874"/>
    <lineage>
        <taxon>Eukaryota</taxon>
        <taxon>Fungi</taxon>
        <taxon>Fungi incertae sedis</taxon>
        <taxon>Mucoromycota</taxon>
        <taxon>Glomeromycotina</taxon>
        <taxon>Glomeromycetes</taxon>
        <taxon>Diversisporales</taxon>
        <taxon>Gigasporaceae</taxon>
        <taxon>Gigaspora</taxon>
    </lineage>
</organism>
<sequence>MSYLHGLDTYFKHSDPYQKVKISDFGLSKNINSTMTASADRRLYGEILFIDSRKLENQSHPFNKKSDVYSMSMIMWEISNNGTPKEYVDLYSP</sequence>
<accession>A0ABN7UPH5</accession>
<gene>
    <name evidence="2" type="ORF">GMARGA_LOCUS8312</name>
</gene>
<dbReference type="Proteomes" id="UP000789901">
    <property type="component" value="Unassembled WGS sequence"/>
</dbReference>